<dbReference type="RefSeq" id="XP_007313083.1">
    <property type="nucleotide sequence ID" value="XM_007313021.1"/>
</dbReference>
<name>F8NFB6_SERL9</name>
<dbReference type="HOGENOM" id="CLU_2549339_0_0_1"/>
<dbReference type="KEGG" id="sla:SERLADRAFT_376998"/>
<sequence length="83" mass="9407">SSKEETFASQIDALVHRLLEASGNDTSKEDCGNNLVWHKMEGLPGRYAHDMLIHEIAEVGWPDKVEVCWTAILEWKTANRNGR</sequence>
<protein>
    <submittedName>
        <fullName evidence="1">Uncharacterized protein</fullName>
    </submittedName>
</protein>
<organism>
    <name type="scientific">Serpula lacrymans var. lacrymans (strain S7.9)</name>
    <name type="common">Dry rot fungus</name>
    <dbReference type="NCBI Taxonomy" id="578457"/>
    <lineage>
        <taxon>Eukaryota</taxon>
        <taxon>Fungi</taxon>
        <taxon>Dikarya</taxon>
        <taxon>Basidiomycota</taxon>
        <taxon>Agaricomycotina</taxon>
        <taxon>Agaricomycetes</taxon>
        <taxon>Agaricomycetidae</taxon>
        <taxon>Boletales</taxon>
        <taxon>Coniophorineae</taxon>
        <taxon>Serpulaceae</taxon>
        <taxon>Serpula</taxon>
    </lineage>
</organism>
<dbReference type="GeneID" id="18810676"/>
<proteinExistence type="predicted"/>
<evidence type="ECO:0000313" key="1">
    <source>
        <dbReference type="EMBL" id="EGO31199.1"/>
    </source>
</evidence>
<reference evidence="1" key="1">
    <citation type="submission" date="2011-04" db="EMBL/GenBank/DDBJ databases">
        <title>Evolution of plant cell wall degrading machinery underlies the functional diversity of forest fungi.</title>
        <authorList>
            <consortium name="US DOE Joint Genome Institute (JGI-PGF)"/>
            <person name="Eastwood D.C."/>
            <person name="Floudas D."/>
            <person name="Binder M."/>
            <person name="Majcherczyk A."/>
            <person name="Schneider P."/>
            <person name="Aerts A."/>
            <person name="Asiegbu F.O."/>
            <person name="Baker S.E."/>
            <person name="Barry K."/>
            <person name="Bendiksby M."/>
            <person name="Blumentritt M."/>
            <person name="Coutinho P.M."/>
            <person name="Cullen D."/>
            <person name="Cullen D."/>
            <person name="Gathman A."/>
            <person name="Goodell B."/>
            <person name="Henrissat B."/>
            <person name="Ihrmark K."/>
            <person name="Kauserud H."/>
            <person name="Kohler A."/>
            <person name="LaButti K."/>
            <person name="Lapidus A."/>
            <person name="Lavin J.L."/>
            <person name="Lee Y.-H."/>
            <person name="Lindquist E."/>
            <person name="Lilly W."/>
            <person name="Lucas S."/>
            <person name="Morin E."/>
            <person name="Murat C."/>
            <person name="Oguiza J.A."/>
            <person name="Park J."/>
            <person name="Pisabarro A.G."/>
            <person name="Riley R."/>
            <person name="Rosling A."/>
            <person name="Salamov A."/>
            <person name="Schmidt O."/>
            <person name="Schmutz J."/>
            <person name="Skrede I."/>
            <person name="Stenlid J."/>
            <person name="Wiebenga A."/>
            <person name="Xie X."/>
            <person name="Kues U."/>
            <person name="Hibbett D.S."/>
            <person name="Hoffmeister D."/>
            <person name="Hogberg N."/>
            <person name="Martin F."/>
            <person name="Grigoriev I.V."/>
            <person name="Watkinson S.C."/>
        </authorList>
    </citation>
    <scope>NUCLEOTIDE SEQUENCE</scope>
    <source>
        <strain evidence="1">S7.9</strain>
    </source>
</reference>
<gene>
    <name evidence="1" type="ORF">SERLADRAFT_376998</name>
</gene>
<dbReference type="Proteomes" id="UP000008064">
    <property type="component" value="Unassembled WGS sequence"/>
</dbReference>
<accession>F8NFB6</accession>
<dbReference type="AlphaFoldDB" id="F8NFB6"/>
<feature type="non-terminal residue" evidence="1">
    <location>
        <position position="1"/>
    </location>
</feature>
<dbReference type="EMBL" id="GL945428">
    <property type="protein sequence ID" value="EGO31199.1"/>
    <property type="molecule type" value="Genomic_DNA"/>
</dbReference>